<reference evidence="1" key="2">
    <citation type="submission" date="2025-08" db="UniProtKB">
        <authorList>
            <consortium name="Ensembl"/>
        </authorList>
    </citation>
    <scope>IDENTIFICATION</scope>
</reference>
<reference evidence="1" key="1">
    <citation type="submission" date="2021-04" db="EMBL/GenBank/DDBJ databases">
        <authorList>
            <consortium name="Wellcome Sanger Institute Data Sharing"/>
        </authorList>
    </citation>
    <scope>NUCLEOTIDE SEQUENCE [LARGE SCALE GENOMIC DNA]</scope>
</reference>
<organism evidence="1 2">
    <name type="scientific">Anabas testudineus</name>
    <name type="common">Climbing perch</name>
    <name type="synonym">Anthias testudineus</name>
    <dbReference type="NCBI Taxonomy" id="64144"/>
    <lineage>
        <taxon>Eukaryota</taxon>
        <taxon>Metazoa</taxon>
        <taxon>Chordata</taxon>
        <taxon>Craniata</taxon>
        <taxon>Vertebrata</taxon>
        <taxon>Euteleostomi</taxon>
        <taxon>Actinopterygii</taxon>
        <taxon>Neopterygii</taxon>
        <taxon>Teleostei</taxon>
        <taxon>Neoteleostei</taxon>
        <taxon>Acanthomorphata</taxon>
        <taxon>Anabantaria</taxon>
        <taxon>Anabantiformes</taxon>
        <taxon>Anabantoidei</taxon>
        <taxon>Anabantidae</taxon>
        <taxon>Anabas</taxon>
    </lineage>
</organism>
<evidence type="ECO:0000313" key="2">
    <source>
        <dbReference type="Proteomes" id="UP000265040"/>
    </source>
</evidence>
<dbReference type="GeneTree" id="ENSGT01140000284646"/>
<dbReference type="AlphaFoldDB" id="A0A7N6AUG5"/>
<evidence type="ECO:0008006" key="3">
    <source>
        <dbReference type="Google" id="ProtNLM"/>
    </source>
</evidence>
<evidence type="ECO:0000313" key="1">
    <source>
        <dbReference type="Ensembl" id="ENSATEP00000052660.2"/>
    </source>
</evidence>
<proteinExistence type="predicted"/>
<protein>
    <recommendedName>
        <fullName evidence="3">Protein tyrosine phosphatase 4A1</fullName>
    </recommendedName>
</protein>
<dbReference type="Proteomes" id="UP000265040">
    <property type="component" value="Chromosome 1"/>
</dbReference>
<dbReference type="Ensembl" id="ENSATET00000056957.2">
    <property type="protein sequence ID" value="ENSATEP00000052660.2"/>
    <property type="gene ID" value="ENSATEG00000033146.1"/>
</dbReference>
<reference evidence="1" key="3">
    <citation type="submission" date="2025-09" db="UniProtKB">
        <authorList>
            <consortium name="Ensembl"/>
        </authorList>
    </citation>
    <scope>IDENTIFICATION</scope>
</reference>
<sequence>MIKLQSSMSKHIPQFCGVLGHTFMEFLKGSGDYCQAQHAAYADE</sequence>
<name>A0A7N6AUG5_ANATE</name>
<accession>A0A7N6AUG5</accession>
<keyword evidence="2" id="KW-1185">Reference proteome</keyword>